<keyword evidence="2" id="KW-1185">Reference proteome</keyword>
<reference evidence="1 2" key="1">
    <citation type="submission" date="2012-02" db="EMBL/GenBank/DDBJ databases">
        <title>Complete sequence of chromosome of Singulisphaera acidiphila DSM 18658.</title>
        <authorList>
            <consortium name="US DOE Joint Genome Institute (JGI-PGF)"/>
            <person name="Lucas S."/>
            <person name="Copeland A."/>
            <person name="Lapidus A."/>
            <person name="Glavina del Rio T."/>
            <person name="Dalin E."/>
            <person name="Tice H."/>
            <person name="Bruce D."/>
            <person name="Goodwin L."/>
            <person name="Pitluck S."/>
            <person name="Peters L."/>
            <person name="Ovchinnikova G."/>
            <person name="Chertkov O."/>
            <person name="Kyrpides N."/>
            <person name="Mavromatis K."/>
            <person name="Ivanova N."/>
            <person name="Brettin T."/>
            <person name="Detter J.C."/>
            <person name="Han C."/>
            <person name="Larimer F."/>
            <person name="Land M."/>
            <person name="Hauser L."/>
            <person name="Markowitz V."/>
            <person name="Cheng J.-F."/>
            <person name="Hugenholtz P."/>
            <person name="Woyke T."/>
            <person name="Wu D."/>
            <person name="Tindall B."/>
            <person name="Pomrenke H."/>
            <person name="Brambilla E."/>
            <person name="Klenk H.-P."/>
            <person name="Eisen J.A."/>
        </authorList>
    </citation>
    <scope>NUCLEOTIDE SEQUENCE [LARGE SCALE GENOMIC DNA]</scope>
    <source>
        <strain evidence="2">ATCC BAA-1392 / DSM 18658 / VKM B-2454 / MOB10</strain>
    </source>
</reference>
<dbReference type="InterPro" id="IPR028956">
    <property type="entry name" value="Imm51"/>
</dbReference>
<organism evidence="1 2">
    <name type="scientific">Singulisphaera acidiphila (strain ATCC BAA-1392 / DSM 18658 / VKM B-2454 / MOB10)</name>
    <dbReference type="NCBI Taxonomy" id="886293"/>
    <lineage>
        <taxon>Bacteria</taxon>
        <taxon>Pseudomonadati</taxon>
        <taxon>Planctomycetota</taxon>
        <taxon>Planctomycetia</taxon>
        <taxon>Isosphaerales</taxon>
        <taxon>Isosphaeraceae</taxon>
        <taxon>Singulisphaera</taxon>
    </lineage>
</organism>
<name>L0DJ11_SINAD</name>
<proteinExistence type="predicted"/>
<dbReference type="OrthoDB" id="8657476at2"/>
<evidence type="ECO:0000313" key="1">
    <source>
        <dbReference type="EMBL" id="AGA28808.1"/>
    </source>
</evidence>
<sequence length="372" mass="41164">MSQQQFDEHTWCSTTESNPMLDDLAAATKGQLEPRKLRLFYCAVCRDIWHLLKDERFHQAVDIAERYADGLATPAELARAAKAASAAAKPLLKVPDMYAAHAVCDATVDDRTMSTCTWPWSMTPSQHAASTKKAAAKANEAYFAATNPRKAAFLRCIYGNPYRPANIGQSCQTPPIIALAQQAYDSRALPGFELNPEIMNQLVDALEKAGANPESILHVRGPGPHARGCWVVDELLGRPVNLAPQAKITQPDVEAKPIIESGNEFSPCQIIEEESGDYQLLFCEFESTSKTFEQLGYDGGGYGWHGVVDALVRWKLPKLKKKIDFDPEASLFVAFSPDKEVLRQVATLIRIACQDEAFLREAIGRAHRELMD</sequence>
<accession>L0DJ11</accession>
<dbReference type="Pfam" id="PF15595">
    <property type="entry name" value="Imm51"/>
    <property type="match status" value="1"/>
</dbReference>
<gene>
    <name evidence="1" type="ordered locus">Sinac_4631</name>
</gene>
<protein>
    <submittedName>
        <fullName evidence="1">Uncharacterized protein</fullName>
    </submittedName>
</protein>
<dbReference type="AlphaFoldDB" id="L0DJ11"/>
<evidence type="ECO:0000313" key="2">
    <source>
        <dbReference type="Proteomes" id="UP000010798"/>
    </source>
</evidence>
<dbReference type="EMBL" id="CP003364">
    <property type="protein sequence ID" value="AGA28808.1"/>
    <property type="molecule type" value="Genomic_DNA"/>
</dbReference>
<dbReference type="eggNOG" id="ENOG5033DEK">
    <property type="taxonomic scope" value="Bacteria"/>
</dbReference>
<dbReference type="RefSeq" id="WP_015247922.1">
    <property type="nucleotide sequence ID" value="NC_019892.1"/>
</dbReference>
<dbReference type="KEGG" id="saci:Sinac_4631"/>
<dbReference type="HOGENOM" id="CLU_743729_0_0_0"/>
<dbReference type="Proteomes" id="UP000010798">
    <property type="component" value="Chromosome"/>
</dbReference>